<name>A0A7Z8KR72_9EURY</name>
<sequence>MMKRLGEPVVLVDNQLAKNCSWYDLLVFLDNDDTDQLMYVDGTFVCTDFAERLHNNAEQAGIRAAYVTIDYSDLEEGHALNAFETTDMGLVFVDCTGSIKKGQTTKKQTTNLDLEELEELYFLDYIDYTGSTEKQINWDKIAYVKEGEKYGVISRDYAKEADYDFYLKIKNNTRYAFFEEGGTVKKVNIYWDM</sequence>
<organism evidence="1 2">
    <name type="scientific">Methanolobus vulcani</name>
    <dbReference type="NCBI Taxonomy" id="38026"/>
    <lineage>
        <taxon>Archaea</taxon>
        <taxon>Methanobacteriati</taxon>
        <taxon>Methanobacteriota</taxon>
        <taxon>Stenosarchaea group</taxon>
        <taxon>Methanomicrobia</taxon>
        <taxon>Methanosarcinales</taxon>
        <taxon>Methanosarcinaceae</taxon>
        <taxon>Methanolobus</taxon>
    </lineage>
</organism>
<keyword evidence="2" id="KW-1185">Reference proteome</keyword>
<dbReference type="OrthoDB" id="137938at2157"/>
<evidence type="ECO:0000313" key="2">
    <source>
        <dbReference type="Proteomes" id="UP000319335"/>
    </source>
</evidence>
<dbReference type="Proteomes" id="UP000319335">
    <property type="component" value="Unassembled WGS sequence"/>
</dbReference>
<protein>
    <submittedName>
        <fullName evidence="1">Uncharacterized protein</fullName>
    </submittedName>
</protein>
<proteinExistence type="predicted"/>
<accession>A0A7Z8KR72</accession>
<dbReference type="EMBL" id="VIAQ01000001">
    <property type="protein sequence ID" value="TQD29549.1"/>
    <property type="molecule type" value="Genomic_DNA"/>
</dbReference>
<dbReference type="AlphaFoldDB" id="A0A7Z8KR72"/>
<evidence type="ECO:0000313" key="1">
    <source>
        <dbReference type="EMBL" id="TQD29549.1"/>
    </source>
</evidence>
<comment type="caution">
    <text evidence="1">The sequence shown here is derived from an EMBL/GenBank/DDBJ whole genome shotgun (WGS) entry which is preliminary data.</text>
</comment>
<reference evidence="1 2" key="1">
    <citation type="submission" date="2019-06" db="EMBL/GenBank/DDBJ databases">
        <title>Draft genome sequence of Methanolobus vulcani B1d.</title>
        <authorList>
            <person name="Creighbaum A.J."/>
            <person name="Ticak T."/>
            <person name="Hariraju D."/>
            <person name="Arivett B.A."/>
            <person name="Ferguson D.J.Jr."/>
        </authorList>
    </citation>
    <scope>NUCLEOTIDE SEQUENCE [LARGE SCALE GENOMIC DNA]</scope>
    <source>
        <strain evidence="1 2">B1d</strain>
    </source>
</reference>
<gene>
    <name evidence="1" type="ORF">FKV42_00040</name>
</gene>